<proteinExistence type="predicted"/>
<feature type="compositionally biased region" description="Polar residues" evidence="1">
    <location>
        <begin position="46"/>
        <end position="58"/>
    </location>
</feature>
<dbReference type="RefSeq" id="XP_025550209.1">
    <property type="nucleotide sequence ID" value="XM_025700653.1"/>
</dbReference>
<dbReference type="Proteomes" id="UP000248961">
    <property type="component" value="Unassembled WGS sequence"/>
</dbReference>
<name>A0A395HUI9_ASPHC</name>
<evidence type="ECO:0000313" key="2">
    <source>
        <dbReference type="EMBL" id="RAL11055.1"/>
    </source>
</evidence>
<dbReference type="VEuPathDB" id="FungiDB:BO97DRAFT_478897"/>
<dbReference type="OrthoDB" id="5366531at2759"/>
<reference evidence="2 3" key="1">
    <citation type="submission" date="2018-02" db="EMBL/GenBank/DDBJ databases">
        <title>The genomes of Aspergillus section Nigri reveals drivers in fungal speciation.</title>
        <authorList>
            <consortium name="DOE Joint Genome Institute"/>
            <person name="Vesth T.C."/>
            <person name="Nybo J."/>
            <person name="Theobald S."/>
            <person name="Brandl J."/>
            <person name="Frisvad J.C."/>
            <person name="Nielsen K.F."/>
            <person name="Lyhne E.K."/>
            <person name="Kogle M.E."/>
            <person name="Kuo A."/>
            <person name="Riley R."/>
            <person name="Clum A."/>
            <person name="Nolan M."/>
            <person name="Lipzen A."/>
            <person name="Salamov A."/>
            <person name="Henrissat B."/>
            <person name="Wiebenga A."/>
            <person name="De vries R.P."/>
            <person name="Grigoriev I.V."/>
            <person name="Mortensen U.H."/>
            <person name="Andersen M.R."/>
            <person name="Baker S.E."/>
        </authorList>
    </citation>
    <scope>NUCLEOTIDE SEQUENCE [LARGE SCALE GENOMIC DNA]</scope>
    <source>
        <strain evidence="2 3">CBS 101889</strain>
    </source>
</reference>
<dbReference type="GeneID" id="37204942"/>
<evidence type="ECO:0000313" key="3">
    <source>
        <dbReference type="Proteomes" id="UP000248961"/>
    </source>
</evidence>
<sequence length="781" mass="88702">MRPALLRLLRRPSALSVLDSLISAPVGVEQFELRRDSRCLRCLTKSTQQEQHVSTANSEHPAPQECSSPSTKRTLSFQVHNIKAPKRQAEDNAEPGEASTNRAPSRLSRFRLQPDKLEFESDIGHTRDIGTRLVDNPLHRNDFNLWVELLRYRQRHHGDQGTMAIWEALTDRVDGVQLPVDGELADFLWQSFVNVGFKREIVITEVVEYARELWDSTGKRWPKLYESVVGGFIERGMNHQAEEWHQRLQDPHLACPNDVLHVLRPDVAVQHSVSTVASLSKTEHKGFLPSLSAFRNICRSVEGHQIYVPVMSALLKNHLSAQELVLMHLFLVGKGDHPRSYRDIEPVMHGAEKRGLRIFRQKLRAYVNSRFLSEIKASEVEDSGQPHALPVNLNEGELSRQLKPVPDEFGARIFATDALKFELILSGLKMFGATSIGPQSLREMALRAHGTQDILEKIRLLREAGISIGDSIFSRLVRKLAAENRGIVLADLLRSDQHPDVLEDAGIQESLLLSYYISHDLRLYNLTLAILSEVADEGPYLFNIHFRKHLAAGEWELASKVVDELTLRGEVLDEKSIDFMIRHVLTPRRPGSGPVRSQNRPPTSEVAFVFRVLQRVIPLGATVSAGLWIELIKRLGQTNSWTELRNCCLWLARQYSPTVQQKDIPLEIISTSSRVWPSRTPSSAEENADILRTIFSQQLQGALVHWGFRMRVSSNANRYNPVTDQVPWVRGLILLRELERNGVDLKDGQLNKRQGWNGTIPWEQQRVELDPVNIFFGNQCI</sequence>
<keyword evidence="3" id="KW-1185">Reference proteome</keyword>
<dbReference type="STRING" id="1450537.A0A395HUI9"/>
<organism evidence="2 3">
    <name type="scientific">Aspergillus homomorphus (strain CBS 101889)</name>
    <dbReference type="NCBI Taxonomy" id="1450537"/>
    <lineage>
        <taxon>Eukaryota</taxon>
        <taxon>Fungi</taxon>
        <taxon>Dikarya</taxon>
        <taxon>Ascomycota</taxon>
        <taxon>Pezizomycotina</taxon>
        <taxon>Eurotiomycetes</taxon>
        <taxon>Eurotiomycetidae</taxon>
        <taxon>Eurotiales</taxon>
        <taxon>Aspergillaceae</taxon>
        <taxon>Aspergillus</taxon>
        <taxon>Aspergillus subgen. Circumdati</taxon>
    </lineage>
</organism>
<evidence type="ECO:0000256" key="1">
    <source>
        <dbReference type="SAM" id="MobiDB-lite"/>
    </source>
</evidence>
<protein>
    <submittedName>
        <fullName evidence="2">Uncharacterized protein</fullName>
    </submittedName>
</protein>
<dbReference type="AlphaFoldDB" id="A0A395HUI9"/>
<dbReference type="EMBL" id="KZ824291">
    <property type="protein sequence ID" value="RAL11055.1"/>
    <property type="molecule type" value="Genomic_DNA"/>
</dbReference>
<accession>A0A395HUI9</accession>
<gene>
    <name evidence="2" type="ORF">BO97DRAFT_478897</name>
</gene>
<feature type="region of interest" description="Disordered" evidence="1">
    <location>
        <begin position="46"/>
        <end position="107"/>
    </location>
</feature>
<feature type="compositionally biased region" description="Polar residues" evidence="1">
    <location>
        <begin position="65"/>
        <end position="79"/>
    </location>
</feature>